<dbReference type="Proteomes" id="UP000324897">
    <property type="component" value="Unassembled WGS sequence"/>
</dbReference>
<gene>
    <name evidence="3" type="ORF">EJB05_32173</name>
</gene>
<evidence type="ECO:0000259" key="2">
    <source>
        <dbReference type="Pfam" id="PF24758"/>
    </source>
</evidence>
<dbReference type="InterPro" id="IPR032675">
    <property type="entry name" value="LRR_dom_sf"/>
</dbReference>
<dbReference type="Pfam" id="PF08387">
    <property type="entry name" value="FBD"/>
    <property type="match status" value="1"/>
</dbReference>
<dbReference type="SUPFAM" id="SSF52047">
    <property type="entry name" value="RNI-like"/>
    <property type="match status" value="1"/>
</dbReference>
<evidence type="ECO:0000259" key="1">
    <source>
        <dbReference type="Pfam" id="PF08387"/>
    </source>
</evidence>
<sequence length="662" mass="72006">MGVCFGGSSTSSFSPMSGLDFHLWWGRYDVGCDSLVALFPQLPRSCKVLQYKSLVKAPSISQLNDLQLIHQTQVSNGIAPCEQAQSQCRRGGGGGPAERPPRRPPPIILCILRLVPLKYAVRTSVLSRGWPRLWLRALAASPVLDFSDRDFARGQSPTQAAATVRRCLRRHANRGAPLDAFRVAFRSPAGGFRSDVVSWVAAAVARGAKEVAVDLTPTTRWRRAIGDDWGVYSDIDFDGSAFLELPADLFNFKATTNSLSRLALVRCSLRAVPLGAAGLAGLRSLSLSHADVTDEAVESVLLSTCRSLEFLSLRSCNGLFRVRVCGDKLRGLELVRCLGLLHVAVATPALESFVYHGDIAYAGGCDVVVVNLGATPALRDAYLSLIGFGYADEFCCFAYYRMLTCVAHATILTICSVGLKHIHAAQAAAATMNVTELQCQLSSFGNHHIDDVTRVFGMDLPNLLELQLLMPSLCDDDVDRVAGFFEFTRPPILNRLFIRVTLLSLDRSLLVATTIFTSSSYIFNSPAKFVLNLQLSGGKASRASGSGAATVMAGEDEDDAYIASNSDLVLDHLKFIKVVNFRGTRCEVRLLEFLVSRAPALEQLVLLVAVEGEGVVGDEQMKIVQGRVMAMQTASPVFRVVVCRHSEDGSRSPAHTRFYHEE</sequence>
<reference evidence="3 4" key="1">
    <citation type="journal article" date="2019" name="Sci. Rep.">
        <title>A high-quality genome of Eragrostis curvula grass provides insights into Poaceae evolution and supports new strategies to enhance forage quality.</title>
        <authorList>
            <person name="Carballo J."/>
            <person name="Santos B.A.C.M."/>
            <person name="Zappacosta D."/>
            <person name="Garbus I."/>
            <person name="Selva J.P."/>
            <person name="Gallo C.A."/>
            <person name="Diaz A."/>
            <person name="Albertini E."/>
            <person name="Caccamo M."/>
            <person name="Echenique V."/>
        </authorList>
    </citation>
    <scope>NUCLEOTIDE SEQUENCE [LARGE SCALE GENOMIC DNA]</scope>
    <source>
        <strain evidence="4">cv. Victoria</strain>
        <tissue evidence="3">Leaf</tissue>
    </source>
</reference>
<evidence type="ECO:0000313" key="4">
    <source>
        <dbReference type="Proteomes" id="UP000324897"/>
    </source>
</evidence>
<dbReference type="OrthoDB" id="673865at2759"/>
<protein>
    <submittedName>
        <fullName evidence="3">Uncharacterized protein</fullName>
    </submittedName>
</protein>
<feature type="domain" description="F-box/LRR-repeat protein 15/At3g58940/PEG3-like LRR" evidence="2">
    <location>
        <begin position="243"/>
        <end position="379"/>
    </location>
</feature>
<feature type="non-terminal residue" evidence="3">
    <location>
        <position position="1"/>
    </location>
</feature>
<dbReference type="InterPro" id="IPR053772">
    <property type="entry name" value="At1g61320/At1g61330-like"/>
</dbReference>
<accession>A0A5J9UFE9</accession>
<dbReference type="PANTHER" id="PTHR34145:SF65">
    <property type="entry name" value="FBD DOMAIN-CONTAINING PROTEIN"/>
    <property type="match status" value="1"/>
</dbReference>
<keyword evidence="4" id="KW-1185">Reference proteome</keyword>
<name>A0A5J9UFE9_9POAL</name>
<organism evidence="3 4">
    <name type="scientific">Eragrostis curvula</name>
    <name type="common">weeping love grass</name>
    <dbReference type="NCBI Taxonomy" id="38414"/>
    <lineage>
        <taxon>Eukaryota</taxon>
        <taxon>Viridiplantae</taxon>
        <taxon>Streptophyta</taxon>
        <taxon>Embryophyta</taxon>
        <taxon>Tracheophyta</taxon>
        <taxon>Spermatophyta</taxon>
        <taxon>Magnoliopsida</taxon>
        <taxon>Liliopsida</taxon>
        <taxon>Poales</taxon>
        <taxon>Poaceae</taxon>
        <taxon>PACMAD clade</taxon>
        <taxon>Chloridoideae</taxon>
        <taxon>Eragrostideae</taxon>
        <taxon>Eragrostidinae</taxon>
        <taxon>Eragrostis</taxon>
    </lineage>
</organism>
<dbReference type="PANTHER" id="PTHR34145">
    <property type="entry name" value="OS02G0105600 PROTEIN"/>
    <property type="match status" value="1"/>
</dbReference>
<comment type="caution">
    <text evidence="3">The sequence shown here is derived from an EMBL/GenBank/DDBJ whole genome shotgun (WGS) entry which is preliminary data.</text>
</comment>
<dbReference type="Pfam" id="PF24758">
    <property type="entry name" value="LRR_At5g56370"/>
    <property type="match status" value="1"/>
</dbReference>
<dbReference type="Gene3D" id="3.80.10.10">
    <property type="entry name" value="Ribonuclease Inhibitor"/>
    <property type="match status" value="1"/>
</dbReference>
<dbReference type="EMBL" id="RWGY01000026">
    <property type="protein sequence ID" value="TVU22475.1"/>
    <property type="molecule type" value="Genomic_DNA"/>
</dbReference>
<evidence type="ECO:0000313" key="3">
    <source>
        <dbReference type="EMBL" id="TVU22475.1"/>
    </source>
</evidence>
<dbReference type="Gramene" id="TVU22475">
    <property type="protein sequence ID" value="TVU22475"/>
    <property type="gene ID" value="EJB05_32173"/>
</dbReference>
<dbReference type="InterPro" id="IPR006566">
    <property type="entry name" value="FBD"/>
</dbReference>
<proteinExistence type="predicted"/>
<feature type="domain" description="FBD" evidence="1">
    <location>
        <begin position="569"/>
        <end position="606"/>
    </location>
</feature>
<dbReference type="AlphaFoldDB" id="A0A5J9UFE9"/>
<dbReference type="InterPro" id="IPR055411">
    <property type="entry name" value="LRR_FXL15/At3g58940/PEG3-like"/>
</dbReference>